<evidence type="ECO:0000256" key="6">
    <source>
        <dbReference type="SAM" id="MobiDB-lite"/>
    </source>
</evidence>
<feature type="compositionally biased region" description="Acidic residues" evidence="6">
    <location>
        <begin position="692"/>
        <end position="701"/>
    </location>
</feature>
<evidence type="ECO:0000256" key="2">
    <source>
        <dbReference type="ARBA" id="ARBA00022803"/>
    </source>
</evidence>
<feature type="repeat" description="TPR" evidence="5">
    <location>
        <begin position="1161"/>
        <end position="1194"/>
    </location>
</feature>
<feature type="region of interest" description="Disordered" evidence="6">
    <location>
        <begin position="33"/>
        <end position="59"/>
    </location>
</feature>
<dbReference type="InterPro" id="IPR051966">
    <property type="entry name" value="RPAP3"/>
</dbReference>
<dbReference type="InterPro" id="IPR011990">
    <property type="entry name" value="TPR-like_helical_dom_sf"/>
</dbReference>
<feature type="repeat" description="TPR" evidence="5">
    <location>
        <begin position="866"/>
        <end position="899"/>
    </location>
</feature>
<evidence type="ECO:0000259" key="7">
    <source>
        <dbReference type="Pfam" id="PF13877"/>
    </source>
</evidence>
<dbReference type="Pfam" id="PF13432">
    <property type="entry name" value="TPR_16"/>
    <property type="match status" value="6"/>
</dbReference>
<dbReference type="SMART" id="SM00028">
    <property type="entry name" value="TPR"/>
    <property type="match status" value="20"/>
</dbReference>
<dbReference type="PANTHER" id="PTHR46423:SF1">
    <property type="entry name" value="RNA POLYMERASE II-ASSOCIATED PROTEIN 3"/>
    <property type="match status" value="1"/>
</dbReference>
<feature type="repeat" description="TPR" evidence="5">
    <location>
        <begin position="1687"/>
        <end position="1720"/>
    </location>
</feature>
<feature type="compositionally biased region" description="Basic and acidic residues" evidence="6">
    <location>
        <begin position="414"/>
        <end position="430"/>
    </location>
</feature>
<keyword evidence="9" id="KW-1185">Reference proteome</keyword>
<feature type="compositionally biased region" description="Low complexity" evidence="6">
    <location>
        <begin position="953"/>
        <end position="967"/>
    </location>
</feature>
<evidence type="ECO:0000313" key="8">
    <source>
        <dbReference type="EMBL" id="CAJ1398015.1"/>
    </source>
</evidence>
<protein>
    <recommendedName>
        <fullName evidence="4">RNA polymerase II-associated protein 3</fullName>
    </recommendedName>
</protein>
<evidence type="ECO:0000256" key="1">
    <source>
        <dbReference type="ARBA" id="ARBA00022737"/>
    </source>
</evidence>
<sequence>MVLIEDVDEEEEREALKAAAKAASQQWRRIQVVQEDSDDDAPVAPAASEQSVQHSGVSDPCPDLSILCSRAGAEEAKRHGNRLFGEGKVAECERWFSKALWLYESGRVRDFPGDLRCALHSNRALARLKLQRFRDAEEDCSAALEDNPQNAKARYRRAMARLELGKLVPGLEDVERALKELPEDSRQEAQDLKVRIQEQLATPEGPAGTAKQPTPKGREKKEPTKAEDSGYKRIHVKEVDEDKKEASKPETTAEKTHVNGHAQQEPYPDIQLEPTMQGAEKAKQRANELFQKGSLEESARWFSKAIWLLESGKVPGATASLRSVLHSNRAFARSKLQQWTGVEEDCTEALALNESNAKALYRRSQARLELNKLDAALEDVQQLLPLLAAPADQEAQDLKKRILEQQAKAKKTLEKAKEASVKAEQRDDAKAPPPAGFKRMEIVEASDSEEEEETKAPTKVEAPKATPTSEKAPPPAGFKRMEIVEASDSEEEETKAAAKVEAPKAVLTSSQDQKDKEMFPELKFEFSRKGVEAAKNTGGQLFSKQDLQGASRHFSKALWMLQSGKVADAQSDASWCNATRLALHSNRAFSELRQENWKAAEDDCTEALKIDPKAVKALYRRAMAREKMGRAAEALKDADEALKLQPGAEELVTLQKRLKAAETPAPQPKSPEDQSQKTAPPPAGFKRMEIVEASDSDEEEPAQTAPAKVETAKATPTSEKAPPPAGFKRMEIVEASDSDEEEPAKTAPAKVETAKATPTSEKATKDQDFLPELKFEFSRKGVEAAKNTGGQLFSKQDLQGASRHFSKALWMLQSGKVADAQSDVSWCNSTRLALHSNRAFSELRQENWKAAEDDCTEALKIDPKAVKALYRRAMAREKMGRAAEALKDADEALKLQPGAEELATLQKRLKAAEPPAQPKSPEGQSQKTAPPPAGFKRMEIVEASDSDEDEPAKTAAAKVEAATAPPTSEKAPPPAGFKRMEIVEASDSDEDEPAKTAPAKVEAAKATPTSEKAPPPAGFKRMEIVEASDSDEEEPAKTVPAKVEAAKATPTSEKATKDPEMLPEMLPELTFEFSRKGVEAAKSAGSQLFSKQDLQGASRHFSKALWMLQSGKVADASDVSWCNSTRLALHLNRAFSELRQENWQAAEDDCAEALKIEPQAVKALYRRAMAREKMGRAAEALKDVEEALKLQPGAEELLALQKKLKDVPRVQTPPGFKRMEIVEASDDEDEQETALPSPSPKGKAMPAEPPAPKSQNGQVQTSAAPDPEMFPDLKFEFSRKGVEAAKSAGSQLFSKQDLQGASRHFSKALWMLQSGKVADASDASWCNSTRLALHSNRAFSELRQENWRAAEDDCTEALKIDPQAVKALYRRAMAREKMGRAAEALKDVDEALKLQPGAEELVALQKRLKPAPKAETGFKRMEIVEASDDDEAGPPADSEPCEPWDELEPTLAGVEKGKEMGNRLFSEGKIEECERWFSKAIWLAEESGKVNVPSDLRGILHSNRAFARLRLQQWLLAEEDCTQALVLNASNSKALYRRAQARLELGKRSMALEDVDKLLPMLAPPSDRDAQELRERILALPESPAKKAEMFPDLHFEFSRKGVEAAKDAGSQLFSKQDLQGASRHFSKALWMLESGKVADAESDASWCNSTRLALHSNRAFSELRQGNWQAAEEDCTEALKINPQAVKALYRRAIAREELGRKEEALKDAEAALALQPGEELVALQKRLKAATETPGVEAVKRTETEAKAPSASPTPKEAPEPEPFDDIKLEPTLAGVEKGKEMGNKLFSAGKFEECERCFSKALWLAQESGKVKAPNDIRGILHSNRAFARLRLQRWSDAEKDCDEALRLNERNAKALYRRAMARQQLEKPKAALADLEQLLPMLDGNSNKDALALKEELLAQLRPSSPKALQKEAAKPAEAQRPASAPVRTVSAAPSMPSTSPKSGMELLRQFKSLKKHPEVLTKYVTEKVPPSLLQSLFSRSPIEADDLALVLQTLRTAASAAEPLPGPRVGEYLQQLLRTHGAGTQFSMLSSSEKQLVRELVAMVPGSSGDDLKQSFTKVL</sequence>
<feature type="region of interest" description="Disordered" evidence="6">
    <location>
        <begin position="1736"/>
        <end position="1769"/>
    </location>
</feature>
<dbReference type="GO" id="GO:0101031">
    <property type="term" value="C:protein folding chaperone complex"/>
    <property type="evidence" value="ECO:0007669"/>
    <property type="project" value="TreeGrafter"/>
</dbReference>
<feature type="region of interest" description="Disordered" evidence="6">
    <location>
        <begin position="414"/>
        <end position="513"/>
    </location>
</feature>
<name>A0AA36N453_9DINO</name>
<comment type="caution">
    <text evidence="8">The sequence shown here is derived from an EMBL/GenBank/DDBJ whole genome shotgun (WGS) entry which is preliminary data.</text>
</comment>
<feature type="region of interest" description="Disordered" evidence="6">
    <location>
        <begin position="198"/>
        <end position="266"/>
    </location>
</feature>
<dbReference type="EMBL" id="CAUJNA010003285">
    <property type="protein sequence ID" value="CAJ1398015.1"/>
    <property type="molecule type" value="Genomic_DNA"/>
</dbReference>
<feature type="region of interest" description="Disordered" evidence="6">
    <location>
        <begin position="1909"/>
        <end position="1947"/>
    </location>
</feature>
<feature type="repeat" description="TPR" evidence="5">
    <location>
        <begin position="615"/>
        <end position="648"/>
    </location>
</feature>
<dbReference type="SUPFAM" id="SSF48452">
    <property type="entry name" value="TPR-like"/>
    <property type="match status" value="4"/>
</dbReference>
<accession>A0AA36N453</accession>
<proteinExistence type="inferred from homology"/>
<feature type="compositionally biased region" description="Polar residues" evidence="6">
    <location>
        <begin position="1253"/>
        <end position="1263"/>
    </location>
</feature>
<feature type="compositionally biased region" description="Acidic residues" evidence="6">
    <location>
        <begin position="444"/>
        <end position="453"/>
    </location>
</feature>
<keyword evidence="2 5" id="KW-0802">TPR repeat</keyword>
<feature type="region of interest" description="Disordered" evidence="6">
    <location>
        <begin position="1209"/>
        <end position="1271"/>
    </location>
</feature>
<feature type="region of interest" description="Disordered" evidence="6">
    <location>
        <begin position="660"/>
        <end position="767"/>
    </location>
</feature>
<comment type="similarity">
    <text evidence="3">Belongs to the RPAP3 family.</text>
</comment>
<dbReference type="InterPro" id="IPR025986">
    <property type="entry name" value="RPAP3-like_C"/>
</dbReference>
<gene>
    <name evidence="8" type="ORF">EVOR1521_LOCUS21903</name>
</gene>
<dbReference type="Pfam" id="PF13877">
    <property type="entry name" value="RPAP3_C"/>
    <property type="match status" value="1"/>
</dbReference>
<feature type="domain" description="RNA-polymerase II-associated protein 3-like C-terminal" evidence="7">
    <location>
        <begin position="1945"/>
        <end position="2039"/>
    </location>
</feature>
<dbReference type="PROSITE" id="PS50005">
    <property type="entry name" value="TPR"/>
    <property type="match status" value="5"/>
</dbReference>
<dbReference type="InterPro" id="IPR019734">
    <property type="entry name" value="TPR_rpt"/>
</dbReference>
<feature type="repeat" description="TPR" evidence="5">
    <location>
        <begin position="1365"/>
        <end position="1398"/>
    </location>
</feature>
<feature type="region of interest" description="Disordered" evidence="6">
    <location>
        <begin position="1426"/>
        <end position="1445"/>
    </location>
</feature>
<keyword evidence="1" id="KW-0677">Repeat</keyword>
<evidence type="ECO:0000256" key="3">
    <source>
        <dbReference type="ARBA" id="ARBA00038275"/>
    </source>
</evidence>
<dbReference type="Proteomes" id="UP001178507">
    <property type="component" value="Unassembled WGS sequence"/>
</dbReference>
<evidence type="ECO:0000256" key="5">
    <source>
        <dbReference type="PROSITE-ProRule" id="PRU00339"/>
    </source>
</evidence>
<feature type="compositionally biased region" description="Acidic residues" evidence="6">
    <location>
        <begin position="1223"/>
        <end position="1232"/>
    </location>
</feature>
<dbReference type="PANTHER" id="PTHR46423">
    <property type="entry name" value="RNA POLYMERASE II-ASSOCIATED PROTEIN 3"/>
    <property type="match status" value="1"/>
</dbReference>
<feature type="region of interest" description="Disordered" evidence="6">
    <location>
        <begin position="910"/>
        <end position="1058"/>
    </location>
</feature>
<feature type="compositionally biased region" description="Basic and acidic residues" evidence="6">
    <location>
        <begin position="216"/>
        <end position="257"/>
    </location>
</feature>
<reference evidence="8" key="1">
    <citation type="submission" date="2023-08" db="EMBL/GenBank/DDBJ databases">
        <authorList>
            <person name="Chen Y."/>
            <person name="Shah S."/>
            <person name="Dougan E. K."/>
            <person name="Thang M."/>
            <person name="Chan C."/>
        </authorList>
    </citation>
    <scope>NUCLEOTIDE SEQUENCE</scope>
</reference>
<organism evidence="8 9">
    <name type="scientific">Effrenium voratum</name>
    <dbReference type="NCBI Taxonomy" id="2562239"/>
    <lineage>
        <taxon>Eukaryota</taxon>
        <taxon>Sar</taxon>
        <taxon>Alveolata</taxon>
        <taxon>Dinophyceae</taxon>
        <taxon>Suessiales</taxon>
        <taxon>Symbiodiniaceae</taxon>
        <taxon>Effrenium</taxon>
    </lineage>
</organism>
<dbReference type="Gene3D" id="1.25.40.10">
    <property type="entry name" value="Tetratricopeptide repeat domain"/>
    <property type="match status" value="9"/>
</dbReference>
<evidence type="ECO:0000313" key="9">
    <source>
        <dbReference type="Proteomes" id="UP001178507"/>
    </source>
</evidence>
<evidence type="ECO:0000256" key="4">
    <source>
        <dbReference type="ARBA" id="ARBA00040133"/>
    </source>
</evidence>